<sequence length="1630" mass="181910">MNEQPKSLDQQSSNALRELLAHFRASARSEREKGDYFERLAVNFIKNDFGMAQEYEGAWLFSEWAAAHSIDGRDTGIDAVAKIRGEASFCAIQCKFYREGHRIQKADIDSFFTASGKQEFSRRLIIDTTDAPWSANAEAALDGQDKPISRIGLDRLEQSPIDWSAYLLRNEIEIAPPKQVRPHQADALAAVRKGLLEADRGKLIMACGTGKTFTGLKIAEDLAGPGKSVLFLVPSLALMSQTIREWTIDSATPLRAFAVCSDVHVGKRRKSDTDVAEIETHDLDYPATTDATKLAQKVAHSAADRMTVVFSTYQSIQVISDAQSKHGLPEFDLIICDEAHRTTGATLDGEDESNFVKIHNQHFIAGKKRLYMTATPRVYGDAVKSKANEASAVLCSMDDESLYGKTLFARGFGWAVENKLLTDYKVLVLAVDEQMVSGGVQKRLADGTSELKLDDATKIIGCYKALTKHGLKQELLTDPLPMKRGLAFCKDIAASKLIQSEFSAVISEYLASAEGKEVEGDAKALECQVEHVDGTFNAKSRTRLLDWLKEEHGDHACRILTNARCLSEGVDVPGLDAVLFMHPRKSQIDVVQSVGRVMRRAPGKNMGYVILPIGVPAGMTPEEALNDNERYRVVWQILNALRSHDERFDAMINKADLGVDVSDHIEVIAVSNKLPTRTDGKGAGPSIGQGSAEGDDDGKPGDIKLTGPAQGSFLFDEFSKAIMAKIVRKCGRRDYWEDWASDIAKIAQTHITRITALVEKPDTSERAAFEAFLAEIRDDLNDSITEGEAIEMLAQHIITRPVFEALFEGYSFAHSNPVSQAMQTVLEKLHEHYLEKEAESLQKFYDSVKRRAADIDSASAKQKIIVELYDKFFRNAFPKMTERLGIVYTPVEVVDFIIHSVNEVLQSEFGQTLGSAGVHILDPFTGTGTFITRLLQSGLIKPDELEYKYRNEIHANEIVLLAYYIAAINIEAAYHGVAGGDYVPFEGICLTDTFQLYEQERDLISDLMADNSNRRTRQKELDIRVIVGNPPYSVGQDNDNSNAANLTYPKLDKRIQSTYVDRSTGNPRSLYDSYIRAIRWASDRIGDAGVVAYVSNAGWLEGKAADGLRKCLAEEFASIHVFHLRGNARTSGEQRRKEKDNVFGQGTRTPVAITLLVKNSNATEQGRIRFHDIGDYLTRDEKLTIVSRFGSISGIGQQNGWQDIAPDEHGDWLNQRDSSFDRFITLGEKRGETNLTLFRSYTAGVKTNRDAWAYNASKIVLEDRMASMIGYYNRAVDDPDRTDINDDRKISWSYVLRQRLEKKQKRAFDAGSLGTAVYRPFGKSFIYYDGFFNENRYLMPRAFPKVVSQNSIICLTGPASGTEFSALLTDKVPNLHFMSTSQCFPRYLYDEKSETPDNAQGNLLADDAGQDERRDAITDEGLAHFQNAYPSEAITKDDLFYYVYGLLHSEDYRARYADNLSKQLPRIPAVKQAADFWAFVEAGRKLGDLHCNYEQVEPYPVTIAQGDLRLANIPDPERFYRVAQMKFAGKRPKVDKSTVIYNASVTMTGIPPEAYNYVVNGKPALEWVMERQCVKTDRASGIVNDANRYAIETVGDPAYPLLLFQRVITVSLETMKVVRSLPSLDIASLS</sequence>
<keyword evidence="1" id="KW-0547">Nucleotide-binding</keyword>
<accession>A0ACC6SYC4</accession>
<keyword evidence="1" id="KW-0378">Hydrolase</keyword>
<evidence type="ECO:0000313" key="1">
    <source>
        <dbReference type="EMBL" id="MER9284719.1"/>
    </source>
</evidence>
<keyword evidence="1" id="KW-0347">Helicase</keyword>
<reference evidence="1 2" key="1">
    <citation type="journal article" date="2024" name="Proc. Natl. Acad. Sci. U.S.A.">
        <title>The evolutionary genomics of adaptation to stress in wild rhizobium bacteria.</title>
        <authorList>
            <person name="Kehlet-Delgado H."/>
            <person name="Montoya A.P."/>
            <person name="Jensen K.T."/>
            <person name="Wendlandt C.E."/>
            <person name="Dexheimer C."/>
            <person name="Roberts M."/>
            <person name="Torres Martinez L."/>
            <person name="Friesen M.L."/>
            <person name="Griffitts J.S."/>
            <person name="Porter S.S."/>
        </authorList>
    </citation>
    <scope>NUCLEOTIDE SEQUENCE [LARGE SCALE GENOMIC DNA]</scope>
    <source>
        <strain evidence="1 2">M0468</strain>
    </source>
</reference>
<organism evidence="1 2">
    <name type="scientific">Mesorhizobium australicum</name>
    <dbReference type="NCBI Taxonomy" id="536018"/>
    <lineage>
        <taxon>Bacteria</taxon>
        <taxon>Pseudomonadati</taxon>
        <taxon>Pseudomonadota</taxon>
        <taxon>Alphaproteobacteria</taxon>
        <taxon>Hyphomicrobiales</taxon>
        <taxon>Phyllobacteriaceae</taxon>
        <taxon>Mesorhizobium</taxon>
    </lineage>
</organism>
<comment type="caution">
    <text evidence="1">The sequence shown here is derived from an EMBL/GenBank/DDBJ whole genome shotgun (WGS) entry which is preliminary data.</text>
</comment>
<dbReference type="Proteomes" id="UP001480082">
    <property type="component" value="Unassembled WGS sequence"/>
</dbReference>
<evidence type="ECO:0000313" key="2">
    <source>
        <dbReference type="Proteomes" id="UP001480082"/>
    </source>
</evidence>
<keyword evidence="1" id="KW-0067">ATP-binding</keyword>
<protein>
    <submittedName>
        <fullName evidence="1">DEAD/DEAH box helicase family protein</fullName>
    </submittedName>
</protein>
<name>A0ACC6SYC4_9HYPH</name>
<dbReference type="EMBL" id="JAMYRI010000006">
    <property type="protein sequence ID" value="MER9284719.1"/>
    <property type="molecule type" value="Genomic_DNA"/>
</dbReference>
<keyword evidence="2" id="KW-1185">Reference proteome</keyword>
<gene>
    <name evidence="1" type="ORF">NKI81_12235</name>
</gene>
<proteinExistence type="predicted"/>